<dbReference type="InterPro" id="IPR041373">
    <property type="entry name" value="RT_RNaseH"/>
</dbReference>
<sequence>MANVNPRPMKEFALPVVETSPSCILLNAIAINYELKNTHYNMLPSFYGVASEDPLSFVRDFYATIRTFPLQGLREDQLRMRCFPYTMKDKAKQWLMSLTPRLLVTWEAIYNKFVAKFYSHQKTTELRSKIATFIEIEGEKVEEKEMENEPPKKLTGSNPKLDMNGPVLIARAAPQVNEQPPLAVPNLHKAPKPYVPPVPFLSRLNKIKWDKSFVEIYDILSKVNVNLTLLDMIRNTLANAKFFKELNIYKRKYEPHEKYKVEDKLEAVLTLGEEDWYDDKDIREFTATLNRGLPYPPNVSLNEPLEPSKSKLHLGDHETLLVIIASDLTSLEEEKLLRVLKEHRTAIGWIIVDIKGISPTMCMHKILVEESAKPTIEAQRRLNPNMKEVVRTEVLKLLDVGIIYPILGSKWVSPVQVVQKKIWNYGYNHIPIALEDQEKLTFTCPFGTFAYRRMPFGLSNAPATFQRCMMSIFFDMIERCIEVFMDDFSVFGTSFDNCLDNLTLVLKRCVETNLTLSWEQSNFMVRQGNVLGHVISNKGIEVDKAKIDLIAKLPPPTFVKGVRSFLDFSKISHPLCNLLAKDAVFNFDKSRHDAFDTLKKKLTSAPIIMSPNWSLPFELMCDASDYAIGAVLGQRASNLPLVIYYASRTLNDAQLNYSTTEKELLPVVFAKFRSYLIESKVVVYSDHAALKYLVTKKDAKPRLIRWILLLQEFDLEIRDKKGSENVVADHLSQLVEVDGQEVQNQDGGTPIHEPWYADIVNYLASDIIRTDLTLQEKKKFISIKVVLGFLQDMIFTRFGTPRAIISDGGSHFCNKAFAALLKKYNITHRITTPYQPQTLGQVKVSNRQIKLVFEKAYHLPMELEHRAYLAIKQINFDMSKAGDARKLQRNELDELQNEAYENAKIYKEKTKLYYDKMLQGKEFKQGDFTNLCGYDTRICLLYYHIDSCTCEKYNLFMSLDIGNRSKLALNGHGARKFVLKRLSPDGSGGAGREQPL</sequence>
<dbReference type="InterPro" id="IPR001584">
    <property type="entry name" value="Integrase_cat-core"/>
</dbReference>
<evidence type="ECO:0000256" key="1">
    <source>
        <dbReference type="ARBA" id="ARBA00022679"/>
    </source>
</evidence>
<dbReference type="CDD" id="cd09274">
    <property type="entry name" value="RNase_HI_RT_Ty3"/>
    <property type="match status" value="1"/>
</dbReference>
<dbReference type="InterPro" id="IPR000477">
    <property type="entry name" value="RT_dom"/>
</dbReference>
<protein>
    <recommendedName>
        <fullName evidence="7">Integrase catalytic domain-containing protein</fullName>
    </recommendedName>
</protein>
<dbReference type="InterPro" id="IPR043128">
    <property type="entry name" value="Rev_trsase/Diguanyl_cyclase"/>
</dbReference>
<dbReference type="AlphaFoldDB" id="A0A5N5GQ68"/>
<dbReference type="InterPro" id="IPR050951">
    <property type="entry name" value="Retrovirus_Pol_polyprotein"/>
</dbReference>
<evidence type="ECO:0000256" key="6">
    <source>
        <dbReference type="ARBA" id="ARBA00022918"/>
    </source>
</evidence>
<evidence type="ECO:0000313" key="8">
    <source>
        <dbReference type="EMBL" id="KAB2615360.1"/>
    </source>
</evidence>
<evidence type="ECO:0000256" key="2">
    <source>
        <dbReference type="ARBA" id="ARBA00022695"/>
    </source>
</evidence>
<dbReference type="PROSITE" id="PS50994">
    <property type="entry name" value="INTEGRASE"/>
    <property type="match status" value="1"/>
</dbReference>
<reference evidence="8 9" key="3">
    <citation type="submission" date="2019-11" db="EMBL/GenBank/DDBJ databases">
        <title>A de novo genome assembly of a pear dwarfing rootstock.</title>
        <authorList>
            <person name="Wang F."/>
            <person name="Wang J."/>
            <person name="Li S."/>
            <person name="Zhang Y."/>
            <person name="Fang M."/>
            <person name="Ma L."/>
            <person name="Zhao Y."/>
            <person name="Jiang S."/>
        </authorList>
    </citation>
    <scope>NUCLEOTIDE SEQUENCE [LARGE SCALE GENOMIC DNA]</scope>
    <source>
        <strain evidence="8">S2</strain>
        <tissue evidence="8">Leaf</tissue>
    </source>
</reference>
<keyword evidence="4" id="KW-0255">Endonuclease</keyword>
<keyword evidence="1" id="KW-0808">Transferase</keyword>
<dbReference type="PANTHER" id="PTHR37984:SF5">
    <property type="entry name" value="PROTEIN NYNRIN-LIKE"/>
    <property type="match status" value="1"/>
</dbReference>
<reference evidence="8 9" key="1">
    <citation type="submission" date="2019-09" db="EMBL/GenBank/DDBJ databases">
        <authorList>
            <person name="Ou C."/>
        </authorList>
    </citation>
    <scope>NUCLEOTIDE SEQUENCE [LARGE SCALE GENOMIC DNA]</scope>
    <source>
        <strain evidence="8">S2</strain>
        <tissue evidence="8">Leaf</tissue>
    </source>
</reference>
<dbReference type="GO" id="GO:0003964">
    <property type="term" value="F:RNA-directed DNA polymerase activity"/>
    <property type="evidence" value="ECO:0007669"/>
    <property type="project" value="UniProtKB-KW"/>
</dbReference>
<dbReference type="InterPro" id="IPR005162">
    <property type="entry name" value="Retrotrans_gag_dom"/>
</dbReference>
<name>A0A5N5GQ68_9ROSA</name>
<dbReference type="GO" id="GO:0004519">
    <property type="term" value="F:endonuclease activity"/>
    <property type="evidence" value="ECO:0007669"/>
    <property type="project" value="UniProtKB-KW"/>
</dbReference>
<dbReference type="InterPro" id="IPR036397">
    <property type="entry name" value="RNaseH_sf"/>
</dbReference>
<keyword evidence="2" id="KW-0548">Nucleotidyltransferase</keyword>
<evidence type="ECO:0000313" key="9">
    <source>
        <dbReference type="Proteomes" id="UP000327157"/>
    </source>
</evidence>
<dbReference type="Gene3D" id="3.30.70.270">
    <property type="match status" value="2"/>
</dbReference>
<dbReference type="EMBL" id="SMOL01000402">
    <property type="protein sequence ID" value="KAB2615360.1"/>
    <property type="molecule type" value="Genomic_DNA"/>
</dbReference>
<organism evidence="8 9">
    <name type="scientific">Pyrus ussuriensis x Pyrus communis</name>
    <dbReference type="NCBI Taxonomy" id="2448454"/>
    <lineage>
        <taxon>Eukaryota</taxon>
        <taxon>Viridiplantae</taxon>
        <taxon>Streptophyta</taxon>
        <taxon>Embryophyta</taxon>
        <taxon>Tracheophyta</taxon>
        <taxon>Spermatophyta</taxon>
        <taxon>Magnoliopsida</taxon>
        <taxon>eudicotyledons</taxon>
        <taxon>Gunneridae</taxon>
        <taxon>Pentapetalae</taxon>
        <taxon>rosids</taxon>
        <taxon>fabids</taxon>
        <taxon>Rosales</taxon>
        <taxon>Rosaceae</taxon>
        <taxon>Amygdaloideae</taxon>
        <taxon>Maleae</taxon>
        <taxon>Pyrus</taxon>
    </lineage>
</organism>
<feature type="domain" description="Integrase catalytic" evidence="7">
    <location>
        <begin position="726"/>
        <end position="899"/>
    </location>
</feature>
<evidence type="ECO:0000256" key="3">
    <source>
        <dbReference type="ARBA" id="ARBA00022722"/>
    </source>
</evidence>
<comment type="caution">
    <text evidence="8">The sequence shown here is derived from an EMBL/GenBank/DDBJ whole genome shotgun (WGS) entry which is preliminary data.</text>
</comment>
<dbReference type="InterPro" id="IPR043502">
    <property type="entry name" value="DNA/RNA_pol_sf"/>
</dbReference>
<dbReference type="GO" id="GO:0016787">
    <property type="term" value="F:hydrolase activity"/>
    <property type="evidence" value="ECO:0007669"/>
    <property type="project" value="UniProtKB-KW"/>
</dbReference>
<dbReference type="Proteomes" id="UP000327157">
    <property type="component" value="Chromosome 3"/>
</dbReference>
<dbReference type="Pfam" id="PF17917">
    <property type="entry name" value="RT_RNaseH"/>
    <property type="match status" value="1"/>
</dbReference>
<keyword evidence="9" id="KW-1185">Reference proteome</keyword>
<dbReference type="CDD" id="cd01647">
    <property type="entry name" value="RT_LTR"/>
    <property type="match status" value="1"/>
</dbReference>
<dbReference type="Pfam" id="PF00665">
    <property type="entry name" value="rve"/>
    <property type="match status" value="1"/>
</dbReference>
<dbReference type="OrthoDB" id="1903608at2759"/>
<dbReference type="GO" id="GO:0015074">
    <property type="term" value="P:DNA integration"/>
    <property type="evidence" value="ECO:0007669"/>
    <property type="project" value="InterPro"/>
</dbReference>
<evidence type="ECO:0000256" key="4">
    <source>
        <dbReference type="ARBA" id="ARBA00022759"/>
    </source>
</evidence>
<evidence type="ECO:0000259" key="7">
    <source>
        <dbReference type="PROSITE" id="PS50994"/>
    </source>
</evidence>
<dbReference type="PANTHER" id="PTHR37984">
    <property type="entry name" value="PROTEIN CBG26694"/>
    <property type="match status" value="1"/>
</dbReference>
<dbReference type="Gene3D" id="3.30.420.10">
    <property type="entry name" value="Ribonuclease H-like superfamily/Ribonuclease H"/>
    <property type="match status" value="1"/>
</dbReference>
<dbReference type="Pfam" id="PF00078">
    <property type="entry name" value="RVT_1"/>
    <property type="match status" value="1"/>
</dbReference>
<dbReference type="Pfam" id="PF03732">
    <property type="entry name" value="Retrotrans_gag"/>
    <property type="match status" value="1"/>
</dbReference>
<dbReference type="GO" id="GO:0003676">
    <property type="term" value="F:nucleic acid binding"/>
    <property type="evidence" value="ECO:0007669"/>
    <property type="project" value="InterPro"/>
</dbReference>
<gene>
    <name evidence="8" type="ORF">D8674_021948</name>
</gene>
<accession>A0A5N5GQ68</accession>
<reference evidence="9" key="2">
    <citation type="submission" date="2019-10" db="EMBL/GenBank/DDBJ databases">
        <title>A de novo genome assembly of a pear dwarfing rootstock.</title>
        <authorList>
            <person name="Wang F."/>
            <person name="Wang J."/>
            <person name="Li S."/>
            <person name="Zhang Y."/>
            <person name="Fang M."/>
            <person name="Ma L."/>
            <person name="Zhao Y."/>
            <person name="Jiang S."/>
        </authorList>
    </citation>
    <scope>NUCLEOTIDE SEQUENCE [LARGE SCALE GENOMIC DNA]</scope>
</reference>
<dbReference type="Gene3D" id="3.10.10.10">
    <property type="entry name" value="HIV Type 1 Reverse Transcriptase, subunit A, domain 1"/>
    <property type="match status" value="2"/>
</dbReference>
<proteinExistence type="predicted"/>
<keyword evidence="6" id="KW-0695">RNA-directed DNA polymerase</keyword>
<dbReference type="InterPro" id="IPR012337">
    <property type="entry name" value="RNaseH-like_sf"/>
</dbReference>
<keyword evidence="3" id="KW-0540">Nuclease</keyword>
<dbReference type="SUPFAM" id="SSF56672">
    <property type="entry name" value="DNA/RNA polymerases"/>
    <property type="match status" value="1"/>
</dbReference>
<keyword evidence="5" id="KW-0378">Hydrolase</keyword>
<dbReference type="SUPFAM" id="SSF53098">
    <property type="entry name" value="Ribonuclease H-like"/>
    <property type="match status" value="1"/>
</dbReference>
<evidence type="ECO:0000256" key="5">
    <source>
        <dbReference type="ARBA" id="ARBA00022801"/>
    </source>
</evidence>